<dbReference type="SUPFAM" id="SSF52317">
    <property type="entry name" value="Class I glutamine amidotransferase-like"/>
    <property type="match status" value="1"/>
</dbReference>
<feature type="domain" description="CobQ/CobB/MinD/ParA nucleotide binding" evidence="10">
    <location>
        <begin position="7"/>
        <end position="191"/>
    </location>
</feature>
<dbReference type="Gene3D" id="3.40.50.880">
    <property type="match status" value="1"/>
</dbReference>
<comment type="similarity">
    <text evidence="2">Belongs to the CobB/CobQ family. CobQ subfamily.</text>
</comment>
<evidence type="ECO:0000256" key="1">
    <source>
        <dbReference type="ARBA" id="ARBA00001946"/>
    </source>
</evidence>
<dbReference type="Pfam" id="PF01656">
    <property type="entry name" value="CbiA"/>
    <property type="match status" value="1"/>
</dbReference>
<dbReference type="EC" id="6.3.5.9" evidence="9"/>
<dbReference type="HAMAP" id="MF_00027">
    <property type="entry name" value="CobB_CbiA"/>
    <property type="match status" value="1"/>
</dbReference>
<keyword evidence="4 9" id="KW-0436">Ligase</keyword>
<organism evidence="12 13">
    <name type="scientific">Neorhizobium galegae bv. officinalis bv. officinalis str. HAMBI 1141</name>
    <dbReference type="NCBI Taxonomy" id="1028801"/>
    <lineage>
        <taxon>Bacteria</taxon>
        <taxon>Pseudomonadati</taxon>
        <taxon>Pseudomonadota</taxon>
        <taxon>Alphaproteobacteria</taxon>
        <taxon>Hyphomicrobiales</taxon>
        <taxon>Rhizobiaceae</taxon>
        <taxon>Rhizobium/Agrobacterium group</taxon>
        <taxon>Neorhizobium</taxon>
    </lineage>
</organism>
<comment type="similarity">
    <text evidence="9">Belongs to the CobB/CbiA family.</text>
</comment>
<feature type="domain" description="CobB/CobQ-like glutamine amidotransferase" evidence="11">
    <location>
        <begin position="247"/>
        <end position="434"/>
    </location>
</feature>
<dbReference type="GO" id="GO:0043802">
    <property type="term" value="F:hydrogenobyrinic acid a,c-diamide synthase (glutamine-hydrolysing) activity"/>
    <property type="evidence" value="ECO:0007669"/>
    <property type="project" value="UniProtKB-UniRule"/>
</dbReference>
<dbReference type="NCBIfam" id="TIGR00379">
    <property type="entry name" value="cobB"/>
    <property type="match status" value="1"/>
</dbReference>
<comment type="pathway">
    <text evidence="9">Cofactor biosynthesis; adenosylcobalamin biosynthesis; cob(II)yrinate a,c-diamide from precorrin-2 (aerobic route): step 9/10.</text>
</comment>
<dbReference type="InterPro" id="IPR027417">
    <property type="entry name" value="P-loop_NTPase"/>
</dbReference>
<dbReference type="UniPathway" id="UPA00148">
    <property type="reaction ID" value="UER00220"/>
</dbReference>
<keyword evidence="7 9" id="KW-0460">Magnesium</keyword>
<dbReference type="PROSITE" id="PS51274">
    <property type="entry name" value="GATASE_COBBQ"/>
    <property type="match status" value="1"/>
</dbReference>
<sequence>MTARALIIGAPRSGSGKTSVTIGLLRAFARRGVKVRGIKTGPDYIDPGFHEAATHRPGLNLDSWAMAPDLLRHLARGQAEDAELLLIESAMGLFDGIVSEENRSGAASDLARLFRLPVLLVLDVSGQSQTAGVIAYGFAHYDPTVKIAACVLNRAGSERHKKLCGDAIQAAGIPVVGTILRDPSLVLPERHLGLVQASEHPEMDAHIERLADAMEASLDLDAIYAAAKPFNIPSGSAEKSLRPPGQRIALAQDAAFTFLYPHLMREWRSAGAEVVPFSPLAGEAPAIGCDVCWLPGGYPELHAGRLAAAENFKSGLTRFAETKPVHGECGGYMVLGETLEDADGVTHAMTGLLSHRTSFAKRRMNLGYRQAEIAENSPLGGKGDTIRGHEFHYASVVSPGTDRPFATIADGRGKLIGPTGGRRGFVSGAFFHAIARG</sequence>
<dbReference type="RefSeq" id="WP_038547169.1">
    <property type="nucleotide sequence ID" value="NZ_HG938355.1"/>
</dbReference>
<dbReference type="CDD" id="cd05388">
    <property type="entry name" value="CobB_N"/>
    <property type="match status" value="1"/>
</dbReference>
<dbReference type="PANTHER" id="PTHR43873">
    <property type="entry name" value="COBYRINATE A,C-DIAMIDE SYNTHASE"/>
    <property type="match status" value="1"/>
</dbReference>
<evidence type="ECO:0000256" key="3">
    <source>
        <dbReference type="ARBA" id="ARBA00022573"/>
    </source>
</evidence>
<dbReference type="HOGENOM" id="CLU_022752_0_0_5"/>
<dbReference type="AlphaFoldDB" id="A0A068TDW4"/>
<dbReference type="InterPro" id="IPR004484">
    <property type="entry name" value="CbiA/CobB_synth"/>
</dbReference>
<keyword evidence="8 9" id="KW-0315">Glutamine amidotransferase</keyword>
<comment type="miscellaneous">
    <text evidence="9">The a and c carboxylates of hydrogenobyrinate are activated for nucleophilic attack via formation of a phosphorylated intermediate by ATP. CobB catalyzes first the amidation of the c-carboxylate, and then that of the a-carboxylate.</text>
</comment>
<feature type="active site" description="Nucleophile" evidence="9">
    <location>
        <position position="329"/>
    </location>
</feature>
<evidence type="ECO:0000256" key="2">
    <source>
        <dbReference type="ARBA" id="ARBA00006205"/>
    </source>
</evidence>
<comment type="function">
    <text evidence="9">Catalyzes the ATP-dependent amidation of the two carboxylate groups at positions a and c of hydrogenobyrinate, using either L-glutamine or ammonia as the nitrogen source.</text>
</comment>
<comment type="catalytic activity">
    <reaction evidence="9">
        <text>hydrogenobyrinate + 2 L-glutamine + 2 ATP + 2 H2O = hydrogenobyrinate a,c-diamide + 2 L-glutamate + 2 ADP + 2 phosphate + 2 H(+)</text>
        <dbReference type="Rhea" id="RHEA:12544"/>
        <dbReference type="ChEBI" id="CHEBI:15377"/>
        <dbReference type="ChEBI" id="CHEBI:15378"/>
        <dbReference type="ChEBI" id="CHEBI:29985"/>
        <dbReference type="ChEBI" id="CHEBI:30616"/>
        <dbReference type="ChEBI" id="CHEBI:43474"/>
        <dbReference type="ChEBI" id="CHEBI:58359"/>
        <dbReference type="ChEBI" id="CHEBI:77873"/>
        <dbReference type="ChEBI" id="CHEBI:77874"/>
        <dbReference type="ChEBI" id="CHEBI:456216"/>
        <dbReference type="EC" id="6.3.5.9"/>
    </reaction>
</comment>
<dbReference type="eggNOG" id="COG1797">
    <property type="taxonomic scope" value="Bacteria"/>
</dbReference>
<evidence type="ECO:0000256" key="8">
    <source>
        <dbReference type="ARBA" id="ARBA00022962"/>
    </source>
</evidence>
<dbReference type="InterPro" id="IPR011698">
    <property type="entry name" value="GATase_3"/>
</dbReference>
<dbReference type="Pfam" id="PF07685">
    <property type="entry name" value="GATase_3"/>
    <property type="match status" value="1"/>
</dbReference>
<dbReference type="PANTHER" id="PTHR43873:SF1">
    <property type="entry name" value="COBYRINATE A,C-DIAMIDE SYNTHASE"/>
    <property type="match status" value="1"/>
</dbReference>
<accession>A0A068TDW4</accession>
<dbReference type="Gene3D" id="3.40.50.300">
    <property type="entry name" value="P-loop containing nucleotide triphosphate hydrolases"/>
    <property type="match status" value="1"/>
</dbReference>
<dbReference type="GO" id="GO:0042242">
    <property type="term" value="F:cobyrinic acid a,c-diamide synthase activity"/>
    <property type="evidence" value="ECO:0007669"/>
    <property type="project" value="InterPro"/>
</dbReference>
<evidence type="ECO:0000259" key="10">
    <source>
        <dbReference type="Pfam" id="PF01656"/>
    </source>
</evidence>
<evidence type="ECO:0000256" key="7">
    <source>
        <dbReference type="ARBA" id="ARBA00022842"/>
    </source>
</evidence>
<dbReference type="SUPFAM" id="SSF52540">
    <property type="entry name" value="P-loop containing nucleoside triphosphate hydrolases"/>
    <property type="match status" value="1"/>
</dbReference>
<dbReference type="KEGG" id="ngl:RG1141_CH39100"/>
<dbReference type="GO" id="GO:0005524">
    <property type="term" value="F:ATP binding"/>
    <property type="evidence" value="ECO:0007669"/>
    <property type="project" value="UniProtKB-UniRule"/>
</dbReference>
<evidence type="ECO:0000256" key="5">
    <source>
        <dbReference type="ARBA" id="ARBA00022741"/>
    </source>
</evidence>
<gene>
    <name evidence="9" type="primary">cobB</name>
    <name evidence="12" type="ORF">RG1141_CH39100</name>
</gene>
<dbReference type="InterPro" id="IPR029062">
    <property type="entry name" value="Class_I_gatase-like"/>
</dbReference>
<keyword evidence="5 9" id="KW-0547">Nucleotide-binding</keyword>
<evidence type="ECO:0000256" key="9">
    <source>
        <dbReference type="HAMAP-Rule" id="MF_00027"/>
    </source>
</evidence>
<evidence type="ECO:0000256" key="4">
    <source>
        <dbReference type="ARBA" id="ARBA00022598"/>
    </source>
</evidence>
<keyword evidence="6 9" id="KW-0067">ATP-binding</keyword>
<dbReference type="NCBIfam" id="NF002204">
    <property type="entry name" value="PRK01077.1"/>
    <property type="match status" value="1"/>
</dbReference>
<comment type="domain">
    <text evidence="9">Comprises of two domains. The C-terminal domain contains the binding site for glutamine and catalyzes the hydrolysis of this substrate to glutamate and ammonia. The N-terminal domain is anticipated to bind ATP and hydrogenobyrinate and catalyzes the ultimate synthesis of the diamide product. The ammonia produced via the glutaminase domain is probably translocated to the adjacent domain via a molecular tunnel, where it reacts with an activated intermediate.</text>
</comment>
<evidence type="ECO:0000313" key="13">
    <source>
        <dbReference type="Proteomes" id="UP000028186"/>
    </source>
</evidence>
<dbReference type="InterPro" id="IPR002586">
    <property type="entry name" value="CobQ/CobB/MinD/ParA_Nub-bd_dom"/>
</dbReference>
<protein>
    <recommendedName>
        <fullName evidence="9">Hydrogenobyrinate a,c-diamide synthase</fullName>
        <ecNumber evidence="9">6.3.5.9</ecNumber>
    </recommendedName>
    <alternativeName>
        <fullName evidence="9">Hydrogenobyrinic acid a,c-diamide synthase</fullName>
    </alternativeName>
</protein>
<reference evidence="13" key="1">
    <citation type="journal article" date="2014" name="BMC Genomics">
        <title>Genome sequencing of two Neorhizobium galegae strains reveals a noeT gene responsible for the unusual acetylation of the nodulation factors.</title>
        <authorList>
            <person name="Osterman J."/>
            <person name="Marsh J."/>
            <person name="Laine P.K."/>
            <person name="Zeng Z."/>
            <person name="Alatalo E."/>
            <person name="Sullivan J.T."/>
            <person name="Young J.P."/>
            <person name="Thomas-Oates J."/>
            <person name="Paulin L."/>
            <person name="Lindstrom K."/>
        </authorList>
    </citation>
    <scope>NUCLEOTIDE SEQUENCE [LARGE SCALE GENOMIC DNA]</scope>
    <source>
        <strain evidence="13">HAMBI 1141</strain>
    </source>
</reference>
<proteinExistence type="inferred from homology"/>
<evidence type="ECO:0000313" key="12">
    <source>
        <dbReference type="EMBL" id="CDN56231.1"/>
    </source>
</evidence>
<feature type="site" description="Increases nucleophilicity of active site Cys" evidence="9">
    <location>
        <position position="432"/>
    </location>
</feature>
<name>A0A068TDW4_NEOGA</name>
<dbReference type="GO" id="GO:0009236">
    <property type="term" value="P:cobalamin biosynthetic process"/>
    <property type="evidence" value="ECO:0007669"/>
    <property type="project" value="UniProtKB-UniRule"/>
</dbReference>
<comment type="cofactor">
    <cofactor evidence="1 9">
        <name>Mg(2+)</name>
        <dbReference type="ChEBI" id="CHEBI:18420"/>
    </cofactor>
</comment>
<dbReference type="Proteomes" id="UP000028186">
    <property type="component" value="Chromosome I"/>
</dbReference>
<dbReference type="PATRIC" id="fig|1028801.3.peg.3984"/>
<evidence type="ECO:0000259" key="11">
    <source>
        <dbReference type="Pfam" id="PF07685"/>
    </source>
</evidence>
<dbReference type="EMBL" id="HG938355">
    <property type="protein sequence ID" value="CDN56231.1"/>
    <property type="molecule type" value="Genomic_DNA"/>
</dbReference>
<evidence type="ECO:0000256" key="6">
    <source>
        <dbReference type="ARBA" id="ARBA00022840"/>
    </source>
</evidence>
<keyword evidence="3 9" id="KW-0169">Cobalamin biosynthesis</keyword>